<evidence type="ECO:0000256" key="2">
    <source>
        <dbReference type="ARBA" id="ARBA00007558"/>
    </source>
</evidence>
<proteinExistence type="inferred from homology"/>
<evidence type="ECO:0000256" key="5">
    <source>
        <dbReference type="ARBA" id="ARBA00023136"/>
    </source>
</evidence>
<dbReference type="GO" id="GO:0016020">
    <property type="term" value="C:membrane"/>
    <property type="evidence" value="ECO:0007669"/>
    <property type="project" value="UniProtKB-SubCell"/>
</dbReference>
<gene>
    <name evidence="9" type="ORF">BSL78_09337</name>
</gene>
<dbReference type="Pfam" id="PF04884">
    <property type="entry name" value="UVB_sens_prot"/>
    <property type="match status" value="1"/>
</dbReference>
<protein>
    <submittedName>
        <fullName evidence="9">Putative UPF0420 protein C16orf58-like isoform X2</fullName>
    </submittedName>
</protein>
<dbReference type="Pfam" id="PF24160">
    <property type="entry name" value="UVB_sens_C"/>
    <property type="match status" value="1"/>
</dbReference>
<evidence type="ECO:0000313" key="10">
    <source>
        <dbReference type="Proteomes" id="UP000230750"/>
    </source>
</evidence>
<feature type="transmembrane region" description="Helical" evidence="6">
    <location>
        <begin position="159"/>
        <end position="185"/>
    </location>
</feature>
<keyword evidence="3 6" id="KW-0812">Transmembrane</keyword>
<evidence type="ECO:0000256" key="4">
    <source>
        <dbReference type="ARBA" id="ARBA00022989"/>
    </source>
</evidence>
<feature type="domain" description="Root UVB sensitive protein C-terminal" evidence="8">
    <location>
        <begin position="277"/>
        <end position="448"/>
    </location>
</feature>
<evidence type="ECO:0000313" key="9">
    <source>
        <dbReference type="EMBL" id="PIK53747.1"/>
    </source>
</evidence>
<organism evidence="9 10">
    <name type="scientific">Stichopus japonicus</name>
    <name type="common">Sea cucumber</name>
    <dbReference type="NCBI Taxonomy" id="307972"/>
    <lineage>
        <taxon>Eukaryota</taxon>
        <taxon>Metazoa</taxon>
        <taxon>Echinodermata</taxon>
        <taxon>Eleutherozoa</taxon>
        <taxon>Echinozoa</taxon>
        <taxon>Holothuroidea</taxon>
        <taxon>Aspidochirotacea</taxon>
        <taxon>Aspidochirotida</taxon>
        <taxon>Stichopodidae</taxon>
        <taxon>Apostichopus</taxon>
    </lineage>
</organism>
<sequence>MDLLVFRETYGTRSSPTTYYSSYDGKLKRNANSSFSFSGIILFFKTVFLPQGYPESVSSDYLTYQIWDTVQAFSSSITGTLATHAMLKGVGVGDETASAAAATITWLLKDGTGMVGRIVFAWYRGTSLDSEAKTWRLFADVLNDLATCVELVSPLFPGYFTLIACISGLMKSIVGVAGGATRAALTMHQARRNNMADVSAKDGSQETLVNLSALIVGLIITPTISGNASLTWLLFFIFTSLHIYANYCAVSCVVMEMFNQERFHVVVQEYLNSLQRRILIPTEANAQEPIVIGFRQERVKLGVPFYKSFKSLDDLKQASKSSKNPLYLLKCIPRQRLINIILHHNSTTRDHLQAAFQAEIICHSFNQIQKFGKLGKYDMDVNDTINQTLQRKLAAAVSEPSSFHEWEIERTSAELCDRLFPQFLTEVKERGWRTDHCLLGIDEWRAEWDLQGIAEKKGY</sequence>
<dbReference type="PANTHER" id="PTHR12770:SF31">
    <property type="entry name" value="RUS FAMILY MEMBER 1"/>
    <property type="match status" value="1"/>
</dbReference>
<dbReference type="EMBL" id="MRZV01000274">
    <property type="protein sequence ID" value="PIK53747.1"/>
    <property type="molecule type" value="Genomic_DNA"/>
</dbReference>
<comment type="similarity">
    <text evidence="2">Belongs to the RUS1 family.</text>
</comment>
<evidence type="ECO:0000259" key="8">
    <source>
        <dbReference type="Pfam" id="PF24160"/>
    </source>
</evidence>
<dbReference type="AlphaFoldDB" id="A0A2G8L0G9"/>
<keyword evidence="4 6" id="KW-1133">Transmembrane helix</keyword>
<evidence type="ECO:0000256" key="1">
    <source>
        <dbReference type="ARBA" id="ARBA00004370"/>
    </source>
</evidence>
<accession>A0A2G8L0G9</accession>
<evidence type="ECO:0000256" key="6">
    <source>
        <dbReference type="SAM" id="Phobius"/>
    </source>
</evidence>
<name>A0A2G8L0G9_STIJA</name>
<dbReference type="InterPro" id="IPR055412">
    <property type="entry name" value="UVB_sens_C"/>
</dbReference>
<feature type="transmembrane region" description="Helical" evidence="6">
    <location>
        <begin position="206"/>
        <end position="224"/>
    </location>
</feature>
<keyword evidence="5 6" id="KW-0472">Membrane</keyword>
<evidence type="ECO:0000259" key="7">
    <source>
        <dbReference type="Pfam" id="PF04884"/>
    </source>
</evidence>
<feature type="domain" description="Protein root UVB sensitive/RUS" evidence="7">
    <location>
        <begin position="41"/>
        <end position="272"/>
    </location>
</feature>
<dbReference type="Proteomes" id="UP000230750">
    <property type="component" value="Unassembled WGS sequence"/>
</dbReference>
<comment type="caution">
    <text evidence="9">The sequence shown here is derived from an EMBL/GenBank/DDBJ whole genome shotgun (WGS) entry which is preliminary data.</text>
</comment>
<keyword evidence="10" id="KW-1185">Reference proteome</keyword>
<reference evidence="9 10" key="1">
    <citation type="journal article" date="2017" name="PLoS Biol.">
        <title>The sea cucumber genome provides insights into morphological evolution and visceral regeneration.</title>
        <authorList>
            <person name="Zhang X."/>
            <person name="Sun L."/>
            <person name="Yuan J."/>
            <person name="Sun Y."/>
            <person name="Gao Y."/>
            <person name="Zhang L."/>
            <person name="Li S."/>
            <person name="Dai H."/>
            <person name="Hamel J.F."/>
            <person name="Liu C."/>
            <person name="Yu Y."/>
            <person name="Liu S."/>
            <person name="Lin W."/>
            <person name="Guo K."/>
            <person name="Jin S."/>
            <person name="Xu P."/>
            <person name="Storey K.B."/>
            <person name="Huan P."/>
            <person name="Zhang T."/>
            <person name="Zhou Y."/>
            <person name="Zhang J."/>
            <person name="Lin C."/>
            <person name="Li X."/>
            <person name="Xing L."/>
            <person name="Huo D."/>
            <person name="Sun M."/>
            <person name="Wang L."/>
            <person name="Mercier A."/>
            <person name="Li F."/>
            <person name="Yang H."/>
            <person name="Xiang J."/>
        </authorList>
    </citation>
    <scope>NUCLEOTIDE SEQUENCE [LARGE SCALE GENOMIC DNA]</scope>
    <source>
        <strain evidence="9">Shaxun</strain>
        <tissue evidence="9">Muscle</tissue>
    </source>
</reference>
<feature type="transmembrane region" description="Helical" evidence="6">
    <location>
        <begin position="230"/>
        <end position="254"/>
    </location>
</feature>
<dbReference type="InterPro" id="IPR006968">
    <property type="entry name" value="RUS_fam"/>
</dbReference>
<dbReference type="InterPro" id="IPR054549">
    <property type="entry name" value="UVB_sens_RUS_dom"/>
</dbReference>
<dbReference type="PANTHER" id="PTHR12770">
    <property type="entry name" value="RUS1 FAMILY PROTEIN C16ORF58"/>
    <property type="match status" value="1"/>
</dbReference>
<dbReference type="OrthoDB" id="364779at2759"/>
<evidence type="ECO:0000256" key="3">
    <source>
        <dbReference type="ARBA" id="ARBA00022692"/>
    </source>
</evidence>
<comment type="subcellular location">
    <subcellularLocation>
        <location evidence="1">Membrane</location>
    </subcellularLocation>
</comment>